<evidence type="ECO:0000313" key="2">
    <source>
        <dbReference type="EMBL" id="KAL2491437.1"/>
    </source>
</evidence>
<name>A0ABD1RUP6_9LAMI</name>
<gene>
    <name evidence="2" type="ORF">Adt_27065</name>
</gene>
<sequence length="113" mass="13596">MIADIAQLNDIQKKEGETVKSYFKRFSNVINKIETMTDEKALDALVTGLHMRTPFWRDVQNNQPKTYSQLVDLVQREIKSEETIKNREKAERERRDRYRREGRRSSDLRFSRF</sequence>
<evidence type="ECO:0000256" key="1">
    <source>
        <dbReference type="SAM" id="MobiDB-lite"/>
    </source>
</evidence>
<proteinExistence type="predicted"/>
<dbReference type="AlphaFoldDB" id="A0ABD1RUP6"/>
<dbReference type="EMBL" id="JBFOLK010000008">
    <property type="protein sequence ID" value="KAL2491437.1"/>
    <property type="molecule type" value="Genomic_DNA"/>
</dbReference>
<feature type="region of interest" description="Disordered" evidence="1">
    <location>
        <begin position="86"/>
        <end position="113"/>
    </location>
</feature>
<organism evidence="2 3">
    <name type="scientific">Abeliophyllum distichum</name>
    <dbReference type="NCBI Taxonomy" id="126358"/>
    <lineage>
        <taxon>Eukaryota</taxon>
        <taxon>Viridiplantae</taxon>
        <taxon>Streptophyta</taxon>
        <taxon>Embryophyta</taxon>
        <taxon>Tracheophyta</taxon>
        <taxon>Spermatophyta</taxon>
        <taxon>Magnoliopsida</taxon>
        <taxon>eudicotyledons</taxon>
        <taxon>Gunneridae</taxon>
        <taxon>Pentapetalae</taxon>
        <taxon>asterids</taxon>
        <taxon>lamiids</taxon>
        <taxon>Lamiales</taxon>
        <taxon>Oleaceae</taxon>
        <taxon>Forsythieae</taxon>
        <taxon>Abeliophyllum</taxon>
    </lineage>
</organism>
<dbReference type="Proteomes" id="UP001604336">
    <property type="component" value="Unassembled WGS sequence"/>
</dbReference>
<comment type="caution">
    <text evidence="2">The sequence shown here is derived from an EMBL/GenBank/DDBJ whole genome shotgun (WGS) entry which is preliminary data.</text>
</comment>
<protein>
    <submittedName>
        <fullName evidence="2">Retrotrans gag domain-containing protein</fullName>
    </submittedName>
</protein>
<reference evidence="3" key="1">
    <citation type="submission" date="2024-07" db="EMBL/GenBank/DDBJ databases">
        <title>Two chromosome-level genome assemblies of Korean endemic species Abeliophyllum distichum and Forsythia ovata (Oleaceae).</title>
        <authorList>
            <person name="Jang H."/>
        </authorList>
    </citation>
    <scope>NUCLEOTIDE SEQUENCE [LARGE SCALE GENOMIC DNA]</scope>
</reference>
<evidence type="ECO:0000313" key="3">
    <source>
        <dbReference type="Proteomes" id="UP001604336"/>
    </source>
</evidence>
<keyword evidence="3" id="KW-1185">Reference proteome</keyword>
<accession>A0ABD1RUP6</accession>